<gene>
    <name evidence="2" type="ORF">IDAT_10270</name>
</gene>
<evidence type="ECO:0000313" key="3">
    <source>
        <dbReference type="Proteomes" id="UP000053718"/>
    </source>
</evidence>
<feature type="chain" id="PRO_5001907395" evidence="1">
    <location>
        <begin position="21"/>
        <end position="320"/>
    </location>
</feature>
<dbReference type="OrthoDB" id="6235255at2"/>
<dbReference type="RefSeq" id="WP_034733348.1">
    <property type="nucleotide sequence ID" value="NZ_JPIN01000011.1"/>
</dbReference>
<proteinExistence type="predicted"/>
<sequence length="320" mass="35806">MKLRNLVLFSTLVLSPALVAQEVTVRIDADFSGGRGTNFLDYWSDATSGSVWITYDTSVTPLLKEGNNFRYEGAIKSMRFELYEFGTGEVMDIGVPTEVVADNSTTGNQFYTYRFIQEFNGQDEEFMNVVSRVLYSSETSVGYMSVIASEYPALDLFPLPLFADYSAFPVWNTYETESNYLNVVIDHNQTFESLSFRIQRISYLAPEIADADGDGVADDVDSCPMSLTDETVSFSGFDSSVTNYVRDNGCTIMDTYAACTANASVEETSSRFGAFQPRLSGPSYCETQVSYQLVDEGIIDYTEARMLRDTLYMSYRSSSR</sequence>
<feature type="signal peptide" evidence="1">
    <location>
        <begin position="1"/>
        <end position="20"/>
    </location>
</feature>
<dbReference type="STRING" id="1517416.IDAT_10270"/>
<name>A0A094L0T6_9GAMM</name>
<comment type="caution">
    <text evidence="2">The sequence shown here is derived from an EMBL/GenBank/DDBJ whole genome shotgun (WGS) entry which is preliminary data.</text>
</comment>
<dbReference type="EMBL" id="JPIN01000011">
    <property type="protein sequence ID" value="KFZ28213.1"/>
    <property type="molecule type" value="Genomic_DNA"/>
</dbReference>
<dbReference type="Proteomes" id="UP000053718">
    <property type="component" value="Unassembled WGS sequence"/>
</dbReference>
<dbReference type="AlphaFoldDB" id="A0A094L0T6"/>
<keyword evidence="1" id="KW-0732">Signal</keyword>
<keyword evidence="3" id="KW-1185">Reference proteome</keyword>
<accession>A0A094L0T6</accession>
<organism evidence="2 3">
    <name type="scientific">Pseudidiomarina atlantica</name>
    <dbReference type="NCBI Taxonomy" id="1517416"/>
    <lineage>
        <taxon>Bacteria</taxon>
        <taxon>Pseudomonadati</taxon>
        <taxon>Pseudomonadota</taxon>
        <taxon>Gammaproteobacteria</taxon>
        <taxon>Alteromonadales</taxon>
        <taxon>Idiomarinaceae</taxon>
        <taxon>Pseudidiomarina</taxon>
    </lineage>
</organism>
<evidence type="ECO:0000313" key="2">
    <source>
        <dbReference type="EMBL" id="KFZ28213.1"/>
    </source>
</evidence>
<protein>
    <submittedName>
        <fullName evidence="2">Uncharacterized protein</fullName>
    </submittedName>
</protein>
<reference evidence="2 3" key="1">
    <citation type="submission" date="2014-06" db="EMBL/GenBank/DDBJ databases">
        <title>Draft genome sequence of Idiomarina sp. MCCC 1A10513.</title>
        <authorList>
            <person name="Du J."/>
            <person name="Lai Q."/>
            <person name="Shao Z."/>
        </authorList>
    </citation>
    <scope>NUCLEOTIDE SEQUENCE [LARGE SCALE GENOMIC DNA]</scope>
    <source>
        <strain evidence="2 3">MCCC 1A10513</strain>
    </source>
</reference>
<evidence type="ECO:0000256" key="1">
    <source>
        <dbReference type="SAM" id="SignalP"/>
    </source>
</evidence>